<keyword evidence="4" id="KW-0804">Transcription</keyword>
<protein>
    <submittedName>
        <fullName evidence="6">Transcriptional regulator, LysR family</fullName>
    </submittedName>
</protein>
<evidence type="ECO:0000259" key="5">
    <source>
        <dbReference type="PROSITE" id="PS50931"/>
    </source>
</evidence>
<dbReference type="Gene3D" id="1.10.10.10">
    <property type="entry name" value="Winged helix-like DNA-binding domain superfamily/Winged helix DNA-binding domain"/>
    <property type="match status" value="1"/>
</dbReference>
<keyword evidence="7" id="KW-1185">Reference proteome</keyword>
<accession>A0A0K6HQ53</accession>
<dbReference type="Gene3D" id="3.40.190.10">
    <property type="entry name" value="Periplasmic binding protein-like II"/>
    <property type="match status" value="2"/>
</dbReference>
<dbReference type="EMBL" id="CYHF01000001">
    <property type="protein sequence ID" value="CUA93142.1"/>
    <property type="molecule type" value="Genomic_DNA"/>
</dbReference>
<dbReference type="RefSeq" id="WP_055449092.1">
    <property type="nucleotide sequence ID" value="NZ_CYHF01000001.1"/>
</dbReference>
<name>A0A0K6HQ53_9BURK</name>
<dbReference type="Pfam" id="PF00126">
    <property type="entry name" value="HTH_1"/>
    <property type="match status" value="1"/>
</dbReference>
<dbReference type="SUPFAM" id="SSF53850">
    <property type="entry name" value="Periplasmic binding protein-like II"/>
    <property type="match status" value="1"/>
</dbReference>
<evidence type="ECO:0000256" key="3">
    <source>
        <dbReference type="ARBA" id="ARBA00023125"/>
    </source>
</evidence>
<evidence type="ECO:0000313" key="7">
    <source>
        <dbReference type="Proteomes" id="UP000183649"/>
    </source>
</evidence>
<dbReference type="NCBIfam" id="NF009327">
    <property type="entry name" value="PRK12684.1"/>
    <property type="match status" value="1"/>
</dbReference>
<evidence type="ECO:0000313" key="6">
    <source>
        <dbReference type="EMBL" id="CUA93142.1"/>
    </source>
</evidence>
<organism evidence="6 7">
    <name type="scientific">Thiomonas bhubaneswarensis</name>
    <dbReference type="NCBI Taxonomy" id="339866"/>
    <lineage>
        <taxon>Bacteria</taxon>
        <taxon>Pseudomonadati</taxon>
        <taxon>Pseudomonadota</taxon>
        <taxon>Betaproteobacteria</taxon>
        <taxon>Burkholderiales</taxon>
        <taxon>Thiomonas</taxon>
    </lineage>
</organism>
<evidence type="ECO:0000256" key="1">
    <source>
        <dbReference type="ARBA" id="ARBA00009437"/>
    </source>
</evidence>
<evidence type="ECO:0000256" key="2">
    <source>
        <dbReference type="ARBA" id="ARBA00023015"/>
    </source>
</evidence>
<dbReference type="AlphaFoldDB" id="A0A0K6HQ53"/>
<dbReference type="InterPro" id="IPR036390">
    <property type="entry name" value="WH_DNA-bd_sf"/>
</dbReference>
<dbReference type="InterPro" id="IPR037423">
    <property type="entry name" value="CysB_PBP2"/>
</dbReference>
<feature type="domain" description="HTH lysR-type" evidence="5">
    <location>
        <begin position="1"/>
        <end position="60"/>
    </location>
</feature>
<dbReference type="SUPFAM" id="SSF46785">
    <property type="entry name" value="Winged helix' DNA-binding domain"/>
    <property type="match status" value="1"/>
</dbReference>
<dbReference type="GO" id="GO:0019344">
    <property type="term" value="P:cysteine biosynthetic process"/>
    <property type="evidence" value="ECO:0007669"/>
    <property type="project" value="TreeGrafter"/>
</dbReference>
<dbReference type="Proteomes" id="UP000183649">
    <property type="component" value="Unassembled WGS sequence"/>
</dbReference>
<keyword evidence="3" id="KW-0238">DNA-binding</keyword>
<reference evidence="7" key="1">
    <citation type="submission" date="2015-08" db="EMBL/GenBank/DDBJ databases">
        <authorList>
            <person name="Varghese N."/>
        </authorList>
    </citation>
    <scope>NUCLEOTIDE SEQUENCE [LARGE SCALE GENOMIC DNA]</scope>
    <source>
        <strain evidence="7">DSM 18181</strain>
    </source>
</reference>
<proteinExistence type="inferred from homology"/>
<dbReference type="PRINTS" id="PR00039">
    <property type="entry name" value="HTHLYSR"/>
</dbReference>
<dbReference type="GO" id="GO:0000976">
    <property type="term" value="F:transcription cis-regulatory region binding"/>
    <property type="evidence" value="ECO:0007669"/>
    <property type="project" value="TreeGrafter"/>
</dbReference>
<dbReference type="GO" id="GO:0003700">
    <property type="term" value="F:DNA-binding transcription factor activity"/>
    <property type="evidence" value="ECO:0007669"/>
    <property type="project" value="InterPro"/>
</dbReference>
<dbReference type="PANTHER" id="PTHR30126:SF6">
    <property type="entry name" value="HTH-TYPE TRANSCRIPTIONAL REGULATOR CYSB-RELATED"/>
    <property type="match status" value="1"/>
</dbReference>
<dbReference type="Pfam" id="PF03466">
    <property type="entry name" value="LysR_substrate"/>
    <property type="match status" value="1"/>
</dbReference>
<dbReference type="InterPro" id="IPR005119">
    <property type="entry name" value="LysR_subst-bd"/>
</dbReference>
<dbReference type="InterPro" id="IPR036388">
    <property type="entry name" value="WH-like_DNA-bd_sf"/>
</dbReference>
<dbReference type="STRING" id="339866.GCA_001418255_00118"/>
<comment type="similarity">
    <text evidence="1">Belongs to the LysR transcriptional regulatory family.</text>
</comment>
<dbReference type="PROSITE" id="PS50931">
    <property type="entry name" value="HTH_LYSR"/>
    <property type="match status" value="1"/>
</dbReference>
<keyword evidence="2" id="KW-0805">Transcription regulation</keyword>
<dbReference type="OrthoDB" id="5297026at2"/>
<sequence>MNLHQFRFLQEAVRRKLNLTEAARALHTSQPGVSKAIIELESELGVEIFSRHGKRIRRLTEPGVEVLRSVDIILREVANLKRIGQDYAARDAGQLTVAATHTQARYKLPWVIAEFRRRMPAVQVQLLQGTPDQVAQAVREERADLGLASESLLDSPDLLTLPCYGWQHLAVVPHSHPLCDRTELTLAELATFPLVTYEPAFAGRRQIDAAFAHANLQPQIVLEALDSDVLKTYVELGLGVGLIAEMAISPERDTALRALPAGHLFGQQLTRVAFKRGVLQRSFVPLFTELISPRLPRKLVEQTLRGELDGQDVFSI</sequence>
<dbReference type="CDD" id="cd08413">
    <property type="entry name" value="PBP2_CysB_like"/>
    <property type="match status" value="1"/>
</dbReference>
<dbReference type="PANTHER" id="PTHR30126">
    <property type="entry name" value="HTH-TYPE TRANSCRIPTIONAL REGULATOR"/>
    <property type="match status" value="1"/>
</dbReference>
<gene>
    <name evidence="6" type="ORF">Ga0061069_101119</name>
</gene>
<dbReference type="InterPro" id="IPR000847">
    <property type="entry name" value="LysR_HTH_N"/>
</dbReference>
<evidence type="ECO:0000256" key="4">
    <source>
        <dbReference type="ARBA" id="ARBA00023163"/>
    </source>
</evidence>